<accession>A0A7N0T955</accession>
<evidence type="ECO:0000259" key="3">
    <source>
        <dbReference type="Pfam" id="PF14904"/>
    </source>
</evidence>
<dbReference type="InterPro" id="IPR029063">
    <property type="entry name" value="SAM-dependent_MTases_sf"/>
</dbReference>
<organism evidence="4 5">
    <name type="scientific">Kalanchoe fedtschenkoi</name>
    <name type="common">Lavender scallops</name>
    <name type="synonym">South American air plant</name>
    <dbReference type="NCBI Taxonomy" id="63787"/>
    <lineage>
        <taxon>Eukaryota</taxon>
        <taxon>Viridiplantae</taxon>
        <taxon>Streptophyta</taxon>
        <taxon>Embryophyta</taxon>
        <taxon>Tracheophyta</taxon>
        <taxon>Spermatophyta</taxon>
        <taxon>Magnoliopsida</taxon>
        <taxon>eudicotyledons</taxon>
        <taxon>Gunneridae</taxon>
        <taxon>Pentapetalae</taxon>
        <taxon>Saxifragales</taxon>
        <taxon>Crassulaceae</taxon>
        <taxon>Kalanchoe</taxon>
    </lineage>
</organism>
<dbReference type="OMA" id="CLHLPWE"/>
<dbReference type="Gramene" id="Kaladp0027s0072.1.v1.1">
    <property type="protein sequence ID" value="Kaladp0027s0072.1.v1.1"/>
    <property type="gene ID" value="Kaladp0027s0072.v1.1"/>
</dbReference>
<name>A0A7N0T955_KALFE</name>
<dbReference type="SUPFAM" id="SSF53335">
    <property type="entry name" value="S-adenosyl-L-methionine-dependent methyltransferases"/>
    <property type="match status" value="1"/>
</dbReference>
<sequence>MAEREELGALLIPDMPPHLYLLSAFLAMEPVSSLMRLSRECGGGSVTLGVQEFVWKHCISRNAGKIHLPYLRSFVKKLIGEVEASREEVLDKLYEQYTEYIVMVKDDGLVQGESMARKSISFLFAHDLLELPSCPSSMRLVVPLQCSLNMLEGDTGCSVWPSSLLLSEFILCRSDIFSQRSCFEVGSGVGLVGICLNHVKAHKIILSDGDLSTLSNMKINLELNHIESKTELDGGTLQDLAAVSCIHLPWESAAEKKDQLQGLKLDIILAADVIYDPSCLPHLVHLLSILLNQTPASSAQHETASMKGLNPDHPTHDIYCEDTCEMQTLRKQPIAYIASVIRNEDTFNYFLKLAAEAGLGVVDVSKELRTPNLLPYMNSYERSKIHLFLVSY</sequence>
<dbReference type="PANTHER" id="PTHR14614">
    <property type="entry name" value="HEPATOCELLULAR CARCINOMA-ASSOCIATED ANTIGEN"/>
    <property type="match status" value="1"/>
</dbReference>
<dbReference type="GO" id="GO:0016740">
    <property type="term" value="F:transferase activity"/>
    <property type="evidence" value="ECO:0007669"/>
    <property type="project" value="UniProtKB-KW"/>
</dbReference>
<dbReference type="Pfam" id="PF10294">
    <property type="entry name" value="Methyltransf_16"/>
    <property type="match status" value="1"/>
</dbReference>
<dbReference type="Pfam" id="PF14904">
    <property type="entry name" value="FAM86"/>
    <property type="match status" value="1"/>
</dbReference>
<protein>
    <recommendedName>
        <fullName evidence="3">FAM86 N-terminal domain-containing protein</fullName>
    </recommendedName>
</protein>
<evidence type="ECO:0000256" key="2">
    <source>
        <dbReference type="ARBA" id="ARBA00022679"/>
    </source>
</evidence>
<dbReference type="InterPro" id="IPR029426">
    <property type="entry name" value="FAM86_N"/>
</dbReference>
<reference evidence="4" key="1">
    <citation type="submission" date="2021-01" db="UniProtKB">
        <authorList>
            <consortium name="EnsemblPlants"/>
        </authorList>
    </citation>
    <scope>IDENTIFICATION</scope>
</reference>
<keyword evidence="2" id="KW-0808">Transferase</keyword>
<comment type="similarity">
    <text evidence="1">Belongs to the class I-like SAM-binding methyltransferase superfamily. EEF2KMT family.</text>
</comment>
<evidence type="ECO:0000313" key="5">
    <source>
        <dbReference type="Proteomes" id="UP000594263"/>
    </source>
</evidence>
<dbReference type="InterPro" id="IPR019410">
    <property type="entry name" value="Methyltransf_16"/>
</dbReference>
<evidence type="ECO:0000256" key="1">
    <source>
        <dbReference type="ARBA" id="ARBA00005511"/>
    </source>
</evidence>
<proteinExistence type="inferred from homology"/>
<dbReference type="EnsemblPlants" id="Kaladp0027s0072.1.v1.1">
    <property type="protein sequence ID" value="Kaladp0027s0072.1.v1.1"/>
    <property type="gene ID" value="Kaladp0027s0072.v1.1"/>
</dbReference>
<feature type="domain" description="FAM86 N-terminal" evidence="3">
    <location>
        <begin position="55"/>
        <end position="99"/>
    </location>
</feature>
<dbReference type="AlphaFoldDB" id="A0A7N0T955"/>
<evidence type="ECO:0000313" key="4">
    <source>
        <dbReference type="EnsemblPlants" id="Kaladp0027s0072.1.v1.1"/>
    </source>
</evidence>
<dbReference type="Proteomes" id="UP000594263">
    <property type="component" value="Unplaced"/>
</dbReference>
<keyword evidence="5" id="KW-1185">Reference proteome</keyword>
<dbReference type="Gene3D" id="3.40.50.150">
    <property type="entry name" value="Vaccinia Virus protein VP39"/>
    <property type="match status" value="1"/>
</dbReference>
<dbReference type="PANTHER" id="PTHR14614:SF130">
    <property type="entry name" value="PROTEIN-LYSINE N-METHYLTRANSFERASE EEF2KMT"/>
    <property type="match status" value="1"/>
</dbReference>